<gene>
    <name evidence="2" type="ORF">B4082_3483</name>
</gene>
<protein>
    <submittedName>
        <fullName evidence="2">Enterochelin esterase</fullName>
    </submittedName>
</protein>
<dbReference type="PANTHER" id="PTHR39158">
    <property type="entry name" value="OS08G0560600 PROTEIN"/>
    <property type="match status" value="1"/>
</dbReference>
<evidence type="ECO:0000313" key="3">
    <source>
        <dbReference type="Proteomes" id="UP000076501"/>
    </source>
</evidence>
<dbReference type="Pfam" id="PF09350">
    <property type="entry name" value="DJC28_CD"/>
    <property type="match status" value="1"/>
</dbReference>
<name>A0A164E305_BACCE</name>
<feature type="domain" description="DnaJ homologue subfamily C member 28 conserved" evidence="1">
    <location>
        <begin position="63"/>
        <end position="124"/>
    </location>
</feature>
<dbReference type="InterPro" id="IPR018961">
    <property type="entry name" value="DnaJ_homolog_subfam-C_membr-28"/>
</dbReference>
<accession>A0A164E305</accession>
<comment type="caution">
    <text evidence="2">The sequence shown here is derived from an EMBL/GenBank/DDBJ whole genome shotgun (WGS) entry which is preliminary data.</text>
</comment>
<dbReference type="Proteomes" id="UP000076501">
    <property type="component" value="Unassembled WGS sequence"/>
</dbReference>
<dbReference type="PATRIC" id="fig|1396.539.peg.2605"/>
<dbReference type="AlphaFoldDB" id="A0A164E305"/>
<dbReference type="InterPro" id="IPR052573">
    <property type="entry name" value="DnaJ_C_subfamily_28"/>
</dbReference>
<organism evidence="2 3">
    <name type="scientific">Bacillus cereus</name>
    <dbReference type="NCBI Taxonomy" id="1396"/>
    <lineage>
        <taxon>Bacteria</taxon>
        <taxon>Bacillati</taxon>
        <taxon>Bacillota</taxon>
        <taxon>Bacilli</taxon>
        <taxon>Bacillales</taxon>
        <taxon>Bacillaceae</taxon>
        <taxon>Bacillus</taxon>
        <taxon>Bacillus cereus group</taxon>
    </lineage>
</organism>
<evidence type="ECO:0000259" key="1">
    <source>
        <dbReference type="Pfam" id="PF09350"/>
    </source>
</evidence>
<dbReference type="EMBL" id="LJKA01000051">
    <property type="protein sequence ID" value="KZD32259.1"/>
    <property type="molecule type" value="Genomic_DNA"/>
</dbReference>
<sequence>MWWRENLFDGLRALEFTKTTLKNKKERESMNQEELDKKLKKQEILVKDEKVWSYTYEDHISSIVKEAEKKGSFDNLPGKGKPLNLDKDLSYNPEKQLYRTLKNNHVLPRWIELSKEIDDLKEKLKENTNTVEAADLIRTINKKVLEHNLLCPPSAQKTRVKTDF</sequence>
<proteinExistence type="predicted"/>
<reference evidence="2 3" key="1">
    <citation type="submission" date="2015-09" db="EMBL/GenBank/DDBJ databases">
        <title>Bacillus cereus food isolates.</title>
        <authorList>
            <person name="Boekhorst J."/>
        </authorList>
    </citation>
    <scope>NUCLEOTIDE SEQUENCE [LARGE SCALE GENOMIC DNA]</scope>
    <source>
        <strain evidence="2 3">B4082</strain>
    </source>
</reference>
<evidence type="ECO:0000313" key="2">
    <source>
        <dbReference type="EMBL" id="KZD32259.1"/>
    </source>
</evidence>
<dbReference type="PANTHER" id="PTHR39158:SF1">
    <property type="entry name" value="DNAJ HOMOLOG SUBFAMILY C MEMBER 28"/>
    <property type="match status" value="1"/>
</dbReference>